<dbReference type="Pfam" id="PF14141">
    <property type="entry name" value="YqzM"/>
    <property type="match status" value="1"/>
</dbReference>
<keyword evidence="1" id="KW-0812">Transmembrane</keyword>
<dbReference type="InterPro" id="IPR025416">
    <property type="entry name" value="YqzM"/>
</dbReference>
<dbReference type="AlphaFoldDB" id="A0A2W1NBL8"/>
<name>A0A2W1NBL8_PAEXE</name>
<evidence type="ECO:0000256" key="1">
    <source>
        <dbReference type="SAM" id="Phobius"/>
    </source>
</evidence>
<accession>A0A2W1NBL8</accession>
<dbReference type="Proteomes" id="UP000214746">
    <property type="component" value="Unassembled WGS sequence"/>
</dbReference>
<evidence type="ECO:0000313" key="3">
    <source>
        <dbReference type="Proteomes" id="UP000214746"/>
    </source>
</evidence>
<organism evidence="2 3">
    <name type="scientific">Paenibacillus xerothermodurans</name>
    <dbReference type="NCBI Taxonomy" id="1977292"/>
    <lineage>
        <taxon>Bacteria</taxon>
        <taxon>Bacillati</taxon>
        <taxon>Bacillota</taxon>
        <taxon>Bacilli</taxon>
        <taxon>Bacillales</taxon>
        <taxon>Paenibacillaceae</taxon>
        <taxon>Paenibacillus</taxon>
    </lineage>
</organism>
<evidence type="ECO:0000313" key="2">
    <source>
        <dbReference type="EMBL" id="PZE21324.1"/>
    </source>
</evidence>
<reference evidence="2" key="1">
    <citation type="submission" date="2018-06" db="EMBL/GenBank/DDBJ databases">
        <title>Paenibacillus xerothermodurans sp. nov. an extremely dry heat resistant spore forming bacterium isolated from the soil of Cape Canaveral, Florida.</title>
        <authorList>
            <person name="Seuylemezian A."/>
            <person name="Kaur N."/>
            <person name="Patil P."/>
            <person name="Patil P."/>
            <person name="Mayilraj S."/>
            <person name="Vaishampayan P."/>
        </authorList>
    </citation>
    <scope>NUCLEOTIDE SEQUENCE [LARGE SCALE GENOMIC DNA]</scope>
    <source>
        <strain evidence="2">ATCC 27380</strain>
    </source>
</reference>
<gene>
    <name evidence="2" type="ORF">CBW46_008130</name>
</gene>
<dbReference type="EMBL" id="NHRJ02000003">
    <property type="protein sequence ID" value="PZE21324.1"/>
    <property type="molecule type" value="Genomic_DNA"/>
</dbReference>
<sequence>MMNDVKHPELHINEEPSNDFLDTAIGFGAFFGFLLLIAVVATVISLAIR</sequence>
<proteinExistence type="predicted"/>
<comment type="caution">
    <text evidence="2">The sequence shown here is derived from an EMBL/GenBank/DDBJ whole genome shotgun (WGS) entry which is preliminary data.</text>
</comment>
<feature type="transmembrane region" description="Helical" evidence="1">
    <location>
        <begin position="24"/>
        <end position="48"/>
    </location>
</feature>
<keyword evidence="3" id="KW-1185">Reference proteome</keyword>
<keyword evidence="1" id="KW-1133">Transmembrane helix</keyword>
<keyword evidence="1" id="KW-0472">Membrane</keyword>
<protein>
    <submittedName>
        <fullName evidence="2">YqzM family protein</fullName>
    </submittedName>
</protein>